<evidence type="ECO:0000313" key="8">
    <source>
        <dbReference type="Proteomes" id="UP000179136"/>
    </source>
</evidence>
<accession>A0A1F6FPA8</accession>
<dbReference type="NCBIfam" id="TIGR01730">
    <property type="entry name" value="RND_mfp"/>
    <property type="match status" value="1"/>
</dbReference>
<dbReference type="Proteomes" id="UP000179136">
    <property type="component" value="Unassembled WGS sequence"/>
</dbReference>
<dbReference type="PANTHER" id="PTHR32347:SF23">
    <property type="entry name" value="BLL5650 PROTEIN"/>
    <property type="match status" value="1"/>
</dbReference>
<gene>
    <name evidence="7" type="ORF">A3B87_01035</name>
</gene>
<evidence type="ECO:0000256" key="3">
    <source>
        <dbReference type="ARBA" id="ARBA00023054"/>
    </source>
</evidence>
<dbReference type="Gene3D" id="2.40.50.100">
    <property type="match status" value="1"/>
</dbReference>
<evidence type="ECO:0000256" key="1">
    <source>
        <dbReference type="ARBA" id="ARBA00004196"/>
    </source>
</evidence>
<comment type="similarity">
    <text evidence="2">Belongs to the membrane fusion protein (MFP) (TC 8.A.1) family.</text>
</comment>
<evidence type="ECO:0008006" key="9">
    <source>
        <dbReference type="Google" id="ProtNLM"/>
    </source>
</evidence>
<dbReference type="GO" id="GO:0016020">
    <property type="term" value="C:membrane"/>
    <property type="evidence" value="ECO:0007669"/>
    <property type="project" value="InterPro"/>
</dbReference>
<dbReference type="Gene3D" id="2.40.30.170">
    <property type="match status" value="1"/>
</dbReference>
<dbReference type="InterPro" id="IPR058982">
    <property type="entry name" value="Beta-barrel_AprE"/>
</dbReference>
<dbReference type="STRING" id="1798561.A3B87_01035"/>
<keyword evidence="3 4" id="KW-0175">Coiled coil</keyword>
<dbReference type="InterPro" id="IPR058627">
    <property type="entry name" value="MdtA-like_C"/>
</dbReference>
<feature type="coiled-coil region" evidence="4">
    <location>
        <begin position="89"/>
        <end position="156"/>
    </location>
</feature>
<sequence>MKKKILIPSVIVVFIIATAVVVASRKSKPEYVTAPVGIGSVIQSVDATGVVSSAEDIELNFKTTGLISSIYVKKADKVSAGKILAALDAGALNSRVADARGELLEAEANIKKVLAGSTPEDVKISEITVEQKKQNLNSAQNNLDNLKSQRDIELQNLKNTAIVTFNNELIDGESAMETVDQTLDSADAQETMGVLKSGAVDKAKESQVVAAAAVAQIKLTAASVARSSADAQVLTAIDQVMATLDDVRVCLSDVFDVLQNTIVSSNLSQTELDALISGIQTEQTTISTSKINIQTAESNWTNKIAYYADQITKAEDEVAAAEGSFELAQAQLALKKARPQDYDITVASARVVKAEASLALAQANLNDTIIRAPVAGTIVEINSKIGEQTSLATPVVKMIGESELEIEVDIPESDITKIEVGQSAEITFDSFSDDNLFSGALTFIDPAATVIQDVVYYQVTVQFRAGQDNVKPGMTANVTIKTKEKSNVLRVPLRSVKQKNGDKIVEMLEGEQIKERLITTGLRGDEYYEILDGLSAGEQVITFIKNGK</sequence>
<evidence type="ECO:0000259" key="6">
    <source>
        <dbReference type="Pfam" id="PF26002"/>
    </source>
</evidence>
<feature type="domain" description="AprE-like beta-barrel" evidence="6">
    <location>
        <begin position="404"/>
        <end position="483"/>
    </location>
</feature>
<name>A0A1F6FPA8_9BACT</name>
<reference evidence="7 8" key="1">
    <citation type="journal article" date="2016" name="Nat. Commun.">
        <title>Thousands of microbial genomes shed light on interconnected biogeochemical processes in an aquifer system.</title>
        <authorList>
            <person name="Anantharaman K."/>
            <person name="Brown C.T."/>
            <person name="Hug L.A."/>
            <person name="Sharon I."/>
            <person name="Castelle C.J."/>
            <person name="Probst A.J."/>
            <person name="Thomas B.C."/>
            <person name="Singh A."/>
            <person name="Wilkins M.J."/>
            <person name="Karaoz U."/>
            <person name="Brodie E.L."/>
            <person name="Williams K.H."/>
            <person name="Hubbard S.S."/>
            <person name="Banfield J.F."/>
        </authorList>
    </citation>
    <scope>NUCLEOTIDE SEQUENCE [LARGE SCALE GENOMIC DNA]</scope>
</reference>
<dbReference type="PANTHER" id="PTHR32347">
    <property type="entry name" value="EFFLUX SYSTEM COMPONENT YKNX-RELATED"/>
    <property type="match status" value="1"/>
</dbReference>
<dbReference type="Pfam" id="PF26002">
    <property type="entry name" value="Beta-barrel_AprE"/>
    <property type="match status" value="1"/>
</dbReference>
<feature type="domain" description="Multidrug resistance protein MdtA-like C-terminal permuted SH3" evidence="5">
    <location>
        <begin position="487"/>
        <end position="542"/>
    </location>
</feature>
<organism evidence="7 8">
    <name type="scientific">Candidatus Kuenenbacteria bacterium RIFCSPHIGHO2_02_FULL_39_13</name>
    <dbReference type="NCBI Taxonomy" id="1798561"/>
    <lineage>
        <taxon>Bacteria</taxon>
        <taxon>Candidatus Kueneniibacteriota</taxon>
    </lineage>
</organism>
<evidence type="ECO:0000259" key="5">
    <source>
        <dbReference type="Pfam" id="PF25967"/>
    </source>
</evidence>
<evidence type="ECO:0000256" key="2">
    <source>
        <dbReference type="ARBA" id="ARBA00009477"/>
    </source>
</evidence>
<dbReference type="EMBL" id="MFMW01000001">
    <property type="protein sequence ID" value="OGG87679.1"/>
    <property type="molecule type" value="Genomic_DNA"/>
</dbReference>
<dbReference type="InterPro" id="IPR050465">
    <property type="entry name" value="UPF0194_transport"/>
</dbReference>
<dbReference type="Pfam" id="PF25967">
    <property type="entry name" value="RND-MFP_C"/>
    <property type="match status" value="1"/>
</dbReference>
<comment type="subcellular location">
    <subcellularLocation>
        <location evidence="1">Cell envelope</location>
    </subcellularLocation>
</comment>
<dbReference type="GO" id="GO:0030313">
    <property type="term" value="C:cell envelope"/>
    <property type="evidence" value="ECO:0007669"/>
    <property type="project" value="UniProtKB-SubCell"/>
</dbReference>
<dbReference type="InterPro" id="IPR006143">
    <property type="entry name" value="RND_pump_MFP"/>
</dbReference>
<protein>
    <recommendedName>
        <fullName evidence="9">Membrane fusion protein biotin-lipoyl like domain-containing protein</fullName>
    </recommendedName>
</protein>
<dbReference type="AlphaFoldDB" id="A0A1F6FPA8"/>
<dbReference type="SUPFAM" id="SSF111369">
    <property type="entry name" value="HlyD-like secretion proteins"/>
    <property type="match status" value="1"/>
</dbReference>
<dbReference type="Gene3D" id="2.40.420.20">
    <property type="match status" value="1"/>
</dbReference>
<evidence type="ECO:0000256" key="4">
    <source>
        <dbReference type="SAM" id="Coils"/>
    </source>
</evidence>
<comment type="caution">
    <text evidence="7">The sequence shown here is derived from an EMBL/GenBank/DDBJ whole genome shotgun (WGS) entry which is preliminary data.</text>
</comment>
<dbReference type="GO" id="GO:0022857">
    <property type="term" value="F:transmembrane transporter activity"/>
    <property type="evidence" value="ECO:0007669"/>
    <property type="project" value="InterPro"/>
</dbReference>
<evidence type="ECO:0000313" key="7">
    <source>
        <dbReference type="EMBL" id="OGG87679.1"/>
    </source>
</evidence>
<proteinExistence type="inferred from homology"/>